<dbReference type="Proteomes" id="UP001162131">
    <property type="component" value="Unassembled WGS sequence"/>
</dbReference>
<dbReference type="AlphaFoldDB" id="A0AAU9K798"/>
<proteinExistence type="predicted"/>
<dbReference type="GO" id="GO:0008194">
    <property type="term" value="F:UDP-glycosyltransferase activity"/>
    <property type="evidence" value="ECO:0007669"/>
    <property type="project" value="InterPro"/>
</dbReference>
<evidence type="ECO:0000313" key="4">
    <source>
        <dbReference type="EMBL" id="CAG9334072.1"/>
    </source>
</evidence>
<dbReference type="InterPro" id="IPR050271">
    <property type="entry name" value="UDP-glycosyltransferase"/>
</dbReference>
<gene>
    <name evidence="4" type="ORF">BSTOLATCC_MIC59874</name>
</gene>
<dbReference type="EMBL" id="CAJZBQ010000057">
    <property type="protein sequence ID" value="CAG9334072.1"/>
    <property type="molecule type" value="Genomic_DNA"/>
</dbReference>
<dbReference type="Pfam" id="PF00201">
    <property type="entry name" value="UDPGT"/>
    <property type="match status" value="1"/>
</dbReference>
<dbReference type="SUPFAM" id="SSF53756">
    <property type="entry name" value="UDP-Glycosyltransferase/glycogen phosphorylase"/>
    <property type="match status" value="1"/>
</dbReference>
<comment type="caution">
    <text evidence="4">The sequence shown here is derived from an EMBL/GenBank/DDBJ whole genome shotgun (WGS) entry which is preliminary data.</text>
</comment>
<evidence type="ECO:0000256" key="1">
    <source>
        <dbReference type="ARBA" id="ARBA00022676"/>
    </source>
</evidence>
<evidence type="ECO:0000256" key="3">
    <source>
        <dbReference type="SAM" id="SignalP"/>
    </source>
</evidence>
<evidence type="ECO:0008006" key="6">
    <source>
        <dbReference type="Google" id="ProtNLM"/>
    </source>
</evidence>
<keyword evidence="3" id="KW-0732">Signal</keyword>
<sequence length="471" mass="54565">MWIYLLGILSNYLIAWGYEEAIGNQHSCEIINEFVNKKDQFQCSLDEYDIFSEALNKAATKRKIGIIGCFGTDHVIPTIDIAKWLVLRGHDVVFYGPLHMQKKIELSGAKFVPYPEQNITFKNNREKEEMEQKIIAYGAIVKVDYFINNNLPWFLESCEKENFDGIIFHHFAIFGFAVAKYLNLPNLCLTCGAVPPEREKIGDDYPKNWKKRKIDFSAEVQKQVPYIGEISKKVHSCSNVGKVLMVTPKKFVEAIANRTIKESYRYIHLSSIMSKNSHDYVPELKENSLIYFAFGTIFTRYSQDIYDSVAKFFCGTKYELIMTTGGNEELYQYLLPKYSNCSNISINLYVNQMEVLRRTAIFINHAGFNSVQEAIPLIIPMIVIPQGADQYAIARCIHSLKIGINFRDLKWTITQNLRYALNEIEKNFTNYKENIKKVLKTHFDGEKLEDSIIKVENYLFNSTRINKKLMF</sequence>
<protein>
    <recommendedName>
        <fullName evidence="6">Glycosyltransferase</fullName>
    </recommendedName>
</protein>
<name>A0AAU9K798_9CILI</name>
<feature type="chain" id="PRO_5043448653" description="Glycosyltransferase" evidence="3">
    <location>
        <begin position="18"/>
        <end position="471"/>
    </location>
</feature>
<dbReference type="Gene3D" id="3.40.50.2000">
    <property type="entry name" value="Glycogen Phosphorylase B"/>
    <property type="match status" value="2"/>
</dbReference>
<dbReference type="CDD" id="cd03784">
    <property type="entry name" value="GT1_Gtf-like"/>
    <property type="match status" value="1"/>
</dbReference>
<organism evidence="4 5">
    <name type="scientific">Blepharisma stoltei</name>
    <dbReference type="NCBI Taxonomy" id="1481888"/>
    <lineage>
        <taxon>Eukaryota</taxon>
        <taxon>Sar</taxon>
        <taxon>Alveolata</taxon>
        <taxon>Ciliophora</taxon>
        <taxon>Postciliodesmatophora</taxon>
        <taxon>Heterotrichea</taxon>
        <taxon>Heterotrichida</taxon>
        <taxon>Blepharismidae</taxon>
        <taxon>Blepharisma</taxon>
    </lineage>
</organism>
<keyword evidence="1" id="KW-0328">Glycosyltransferase</keyword>
<keyword evidence="5" id="KW-1185">Reference proteome</keyword>
<reference evidence="4" key="1">
    <citation type="submission" date="2021-09" db="EMBL/GenBank/DDBJ databases">
        <authorList>
            <consortium name="AG Swart"/>
            <person name="Singh M."/>
            <person name="Singh A."/>
            <person name="Seah K."/>
            <person name="Emmerich C."/>
        </authorList>
    </citation>
    <scope>NUCLEOTIDE SEQUENCE</scope>
    <source>
        <strain evidence="4">ATCC30299</strain>
    </source>
</reference>
<dbReference type="InterPro" id="IPR002213">
    <property type="entry name" value="UDP_glucos_trans"/>
</dbReference>
<evidence type="ECO:0000256" key="2">
    <source>
        <dbReference type="ARBA" id="ARBA00022679"/>
    </source>
</evidence>
<dbReference type="PANTHER" id="PTHR48043">
    <property type="entry name" value="EG:EG0003.4 PROTEIN-RELATED"/>
    <property type="match status" value="1"/>
</dbReference>
<evidence type="ECO:0000313" key="5">
    <source>
        <dbReference type="Proteomes" id="UP001162131"/>
    </source>
</evidence>
<feature type="signal peptide" evidence="3">
    <location>
        <begin position="1"/>
        <end position="17"/>
    </location>
</feature>
<dbReference type="PANTHER" id="PTHR48043:SF145">
    <property type="entry name" value="FI06409P-RELATED"/>
    <property type="match status" value="1"/>
</dbReference>
<keyword evidence="2" id="KW-0808">Transferase</keyword>
<accession>A0AAU9K798</accession>